<dbReference type="Gene3D" id="3.90.1140.10">
    <property type="entry name" value="Cyclic phosphodiesterase"/>
    <property type="match status" value="1"/>
</dbReference>
<sequence>MAATIESLNKSIMSTTSYDSALCVIPPQDQCSDIDKLRSLYDKGYTKWPPHINLIYPFVAPDSLSGAKAQIESLLNSDLDGPATVTLDHSGHFKHRNNSTIFLREGADHTETALERLRALALRALGQTPSPCNFHLTVGQSEDETESTRNFLLDKASRIPKLTFEVGSLAVLVRERDAGEAGRMRLWGTIELPGSQPSSGILIPEFWLREEGPNTLLSDSDDETKTQISLSALSRKVQPGTTHQFDAESESWCPAPYSVQDMSSPTSLGVSSYNMLIDSEYPPARDRDPLLVDTILSDAALADVLVMQEVSDDFLSFLLAHDEVRRQYPYTSHGPPSQPDIGPLPSLRNVVVLSKHHFRWEFVPFHRRHKGAVVATFPSFAEDALPLVVAGVHLTCGLTDGSVAAKKVQLQNLTSHLKQSYVANPWIIAGDFNITTSKHTIDEAVKSKSISQQTAGTLESIETRISEAGLLDAWTLARVEGTDDSEKMDTNDLFEGEEGATFNPRENALAAATSGSSRNRPQRYDRILVRSQEVFSVKSFHQFGLPQTVDCVASVPSDHSGIRATFSIHDGSQHQSAENTEILQRFPVEHRYAPSHLSRVRDLQGALAKRSVFPTAEDHQRRRNALTLVKDVLLGSSNDGDSSASDVPMVIVPVGSYALGVWTAASDIDCLCIGSISSKTFFRLAIQRIHKAQSRGVRLLRKVQANTGTMLELSVLGVNMDLQYCPAAGIVQRWLDFSSLHPSDPVFNLPILSLRKLKPIRDLNYIQRTIPTMASFRLAYHFIKLWAVERGIYSAKFGYFGGIHITLMLSWVCKRLAHDVGTVGASDLVVTFFYHYAHFDWKKNIVFDVFFHKKMPRYQRSLREPMAILGFYAPNSNIAHTATAPGLQVLVNELKRADKRLSAPGMTWNGFFNEHASVDSGANDFLMTHESYVKIDIQYWGRALSKGRGLVGWVESRCINLVVDIHKVVPHLSVRIWPARFANSDANDTDTYYHGCYLIGFSRTEGGDVPATKEDRANAKQMVEKTFERFLEQVRADEKYYDASTCWIDVSLAKPSEVKTLKLDDREWGEDTMEIEPDSDDEDELLDLDDEPTDHQPSRKLPTRRNASPSSSHTQMPVSTSKLRPASDVLNRLRWDPSLDPSDYIVGYEDRFLGAKETSLERWKTEQTDEEFIPQHRILYFKTRGNGGVEGKVVWERATRVDRVFGSGVGAGDRADVKMAGDGGGEAEI</sequence>
<evidence type="ECO:0000259" key="10">
    <source>
        <dbReference type="Pfam" id="PF01909"/>
    </source>
</evidence>
<feature type="domain" description="Endonuclease/exonuclease/phosphatase" evidence="11">
    <location>
        <begin position="272"/>
        <end position="559"/>
    </location>
</feature>
<dbReference type="InterPro" id="IPR005135">
    <property type="entry name" value="Endo/exonuclease/phosphatase"/>
</dbReference>
<dbReference type="EMBL" id="MU005645">
    <property type="protein sequence ID" value="KAF2675888.1"/>
    <property type="molecule type" value="Genomic_DNA"/>
</dbReference>
<feature type="compositionally biased region" description="Polar residues" evidence="9">
    <location>
        <begin position="1105"/>
        <end position="1122"/>
    </location>
</feature>
<dbReference type="EC" id="2.7.7.19" evidence="3"/>
<dbReference type="InterPro" id="IPR043519">
    <property type="entry name" value="NT_sf"/>
</dbReference>
<evidence type="ECO:0000313" key="15">
    <source>
        <dbReference type="Proteomes" id="UP000799291"/>
    </source>
</evidence>
<keyword evidence="15" id="KW-1185">Reference proteome</keyword>
<dbReference type="Proteomes" id="UP000799291">
    <property type="component" value="Unassembled WGS sequence"/>
</dbReference>
<reference evidence="14" key="1">
    <citation type="journal article" date="2020" name="Stud. Mycol.">
        <title>101 Dothideomycetes genomes: a test case for predicting lifestyles and emergence of pathogens.</title>
        <authorList>
            <person name="Haridas S."/>
            <person name="Albert R."/>
            <person name="Binder M."/>
            <person name="Bloem J."/>
            <person name="Labutti K."/>
            <person name="Salamov A."/>
            <person name="Andreopoulos B."/>
            <person name="Baker S."/>
            <person name="Barry K."/>
            <person name="Bills G."/>
            <person name="Bluhm B."/>
            <person name="Cannon C."/>
            <person name="Castanera R."/>
            <person name="Culley D."/>
            <person name="Daum C."/>
            <person name="Ezra D."/>
            <person name="Gonzalez J."/>
            <person name="Henrissat B."/>
            <person name="Kuo A."/>
            <person name="Liang C."/>
            <person name="Lipzen A."/>
            <person name="Lutzoni F."/>
            <person name="Magnuson J."/>
            <person name="Mondo S."/>
            <person name="Nolan M."/>
            <person name="Ohm R."/>
            <person name="Pangilinan J."/>
            <person name="Park H.-J."/>
            <person name="Ramirez L."/>
            <person name="Alfaro M."/>
            <person name="Sun H."/>
            <person name="Tritt A."/>
            <person name="Yoshinaga Y."/>
            <person name="Zwiers L.-H."/>
            <person name="Turgeon B."/>
            <person name="Goodwin S."/>
            <person name="Spatafora J."/>
            <person name="Crous P."/>
            <person name="Grigoriev I."/>
        </authorList>
    </citation>
    <scope>NUCLEOTIDE SEQUENCE</scope>
    <source>
        <strain evidence="14">CBS 122367</strain>
    </source>
</reference>
<keyword evidence="5" id="KW-0808">Transferase</keyword>
<keyword evidence="7" id="KW-0067">ATP-binding</keyword>
<dbReference type="PANTHER" id="PTHR10682">
    <property type="entry name" value="POLY A POLYMERASE"/>
    <property type="match status" value="1"/>
</dbReference>
<accession>A0A6G1ICQ8</accession>
<dbReference type="InterPro" id="IPR040459">
    <property type="entry name" value="MJ1316"/>
</dbReference>
<keyword evidence="8" id="KW-0539">Nucleus</keyword>
<feature type="region of interest" description="Disordered" evidence="9">
    <location>
        <begin position="1068"/>
        <end position="1123"/>
    </location>
</feature>
<dbReference type="InterPro" id="IPR011068">
    <property type="entry name" value="NuclTrfase_I-like_C"/>
</dbReference>
<dbReference type="SUPFAM" id="SSF55003">
    <property type="entry name" value="PAP/Archaeal CCA-adding enzyme, C-terminal domain"/>
    <property type="match status" value="1"/>
</dbReference>
<dbReference type="SUPFAM" id="SSF55144">
    <property type="entry name" value="LigT-like"/>
    <property type="match status" value="1"/>
</dbReference>
<dbReference type="Gene3D" id="3.60.10.10">
    <property type="entry name" value="Endonuclease/exonuclease/phosphatase"/>
    <property type="match status" value="1"/>
</dbReference>
<dbReference type="InterPro" id="IPR007012">
    <property type="entry name" value="PolA_pol_cen_dom"/>
</dbReference>
<evidence type="ECO:0000256" key="5">
    <source>
        <dbReference type="ARBA" id="ARBA00022679"/>
    </source>
</evidence>
<evidence type="ECO:0000259" key="11">
    <source>
        <dbReference type="Pfam" id="PF03372"/>
    </source>
</evidence>
<dbReference type="PANTHER" id="PTHR10682:SF23">
    <property type="entry name" value="POLYNUCLEOTIDE ADENYLYLTRANSFERASE"/>
    <property type="match status" value="1"/>
</dbReference>
<dbReference type="Pfam" id="PF03372">
    <property type="entry name" value="Exo_endo_phos"/>
    <property type="match status" value="1"/>
</dbReference>
<dbReference type="InterPro" id="IPR002934">
    <property type="entry name" value="Polymerase_NTP_transf_dom"/>
</dbReference>
<feature type="region of interest" description="Disordered" evidence="9">
    <location>
        <begin position="496"/>
        <end position="520"/>
    </location>
</feature>
<dbReference type="SUPFAM" id="SSF81301">
    <property type="entry name" value="Nucleotidyltransferase"/>
    <property type="match status" value="1"/>
</dbReference>
<evidence type="ECO:0000259" key="13">
    <source>
        <dbReference type="Pfam" id="PF04928"/>
    </source>
</evidence>
<dbReference type="SUPFAM" id="SSF56219">
    <property type="entry name" value="DNase I-like"/>
    <property type="match status" value="1"/>
</dbReference>
<dbReference type="GO" id="GO:1990817">
    <property type="term" value="F:poly(A) RNA polymerase activity"/>
    <property type="evidence" value="ECO:0007669"/>
    <property type="project" value="UniProtKB-EC"/>
</dbReference>
<dbReference type="Pfam" id="PF04928">
    <property type="entry name" value="PAP_central"/>
    <property type="match status" value="1"/>
</dbReference>
<dbReference type="Gene3D" id="3.30.70.590">
    <property type="entry name" value="Poly(A) polymerase predicted RNA binding domain"/>
    <property type="match status" value="1"/>
</dbReference>
<proteinExistence type="inferred from homology"/>
<dbReference type="OrthoDB" id="10263155at2759"/>
<evidence type="ECO:0000256" key="8">
    <source>
        <dbReference type="ARBA" id="ARBA00023242"/>
    </source>
</evidence>
<dbReference type="Gene3D" id="1.10.1410.10">
    <property type="match status" value="1"/>
</dbReference>
<evidence type="ECO:0000256" key="2">
    <source>
        <dbReference type="ARBA" id="ARBA00010912"/>
    </source>
</evidence>
<dbReference type="InterPro" id="IPR009097">
    <property type="entry name" value="Cyclic_Pdiesterase"/>
</dbReference>
<evidence type="ECO:0000256" key="1">
    <source>
        <dbReference type="ARBA" id="ARBA00004123"/>
    </source>
</evidence>
<feature type="domain" description="MJ1316 RNA cyclic group end recognition" evidence="12">
    <location>
        <begin position="1123"/>
        <end position="1197"/>
    </location>
</feature>
<dbReference type="GO" id="GO:0005524">
    <property type="term" value="F:ATP binding"/>
    <property type="evidence" value="ECO:0007669"/>
    <property type="project" value="UniProtKB-KW"/>
</dbReference>
<comment type="subcellular location">
    <subcellularLocation>
        <location evidence="1">Nucleus</location>
    </subcellularLocation>
</comment>
<evidence type="ECO:0000256" key="6">
    <source>
        <dbReference type="ARBA" id="ARBA00022741"/>
    </source>
</evidence>
<dbReference type="GO" id="GO:0006397">
    <property type="term" value="P:mRNA processing"/>
    <property type="evidence" value="ECO:0007669"/>
    <property type="project" value="UniProtKB-KW"/>
</dbReference>
<protein>
    <recommendedName>
        <fullName evidence="3">polynucleotide adenylyltransferase</fullName>
        <ecNumber evidence="3">2.7.7.19</ecNumber>
    </recommendedName>
</protein>
<keyword evidence="6" id="KW-0547">Nucleotide-binding</keyword>
<evidence type="ECO:0000259" key="12">
    <source>
        <dbReference type="Pfam" id="PF04457"/>
    </source>
</evidence>
<evidence type="ECO:0000256" key="4">
    <source>
        <dbReference type="ARBA" id="ARBA00022664"/>
    </source>
</evidence>
<dbReference type="GO" id="GO:0005634">
    <property type="term" value="C:nucleus"/>
    <property type="evidence" value="ECO:0007669"/>
    <property type="project" value="UniProtKB-SubCell"/>
</dbReference>
<dbReference type="SUPFAM" id="SSF81631">
    <property type="entry name" value="PAP/OAS1 substrate-binding domain"/>
    <property type="match status" value="1"/>
</dbReference>
<keyword evidence="4" id="KW-0507">mRNA processing</keyword>
<dbReference type="GO" id="GO:0003723">
    <property type="term" value="F:RNA binding"/>
    <property type="evidence" value="ECO:0007669"/>
    <property type="project" value="InterPro"/>
</dbReference>
<dbReference type="Pfam" id="PF04457">
    <property type="entry name" value="MJ1316"/>
    <property type="match status" value="1"/>
</dbReference>
<dbReference type="InterPro" id="IPR036691">
    <property type="entry name" value="Endo/exonu/phosph_ase_sf"/>
</dbReference>
<dbReference type="AlphaFoldDB" id="A0A6G1ICQ8"/>
<name>A0A6G1ICQ8_9PLEO</name>
<evidence type="ECO:0000256" key="3">
    <source>
        <dbReference type="ARBA" id="ARBA00012388"/>
    </source>
</evidence>
<comment type="similarity">
    <text evidence="2">Belongs to the poly(A) polymerase family.</text>
</comment>
<gene>
    <name evidence="14" type="ORF">K458DRAFT_492786</name>
</gene>
<feature type="domain" description="Polymerase nucleotidyl transferase" evidence="10">
    <location>
        <begin position="651"/>
        <end position="680"/>
    </location>
</feature>
<evidence type="ECO:0000256" key="9">
    <source>
        <dbReference type="SAM" id="MobiDB-lite"/>
    </source>
</evidence>
<dbReference type="Pfam" id="PF13563">
    <property type="entry name" value="2_5_RNA_ligase2"/>
    <property type="match status" value="1"/>
</dbReference>
<feature type="compositionally biased region" description="Acidic residues" evidence="9">
    <location>
        <begin position="1068"/>
        <end position="1092"/>
    </location>
</feature>
<organism evidence="14 15">
    <name type="scientific">Lentithecium fluviatile CBS 122367</name>
    <dbReference type="NCBI Taxonomy" id="1168545"/>
    <lineage>
        <taxon>Eukaryota</taxon>
        <taxon>Fungi</taxon>
        <taxon>Dikarya</taxon>
        <taxon>Ascomycota</taxon>
        <taxon>Pezizomycotina</taxon>
        <taxon>Dothideomycetes</taxon>
        <taxon>Pleosporomycetidae</taxon>
        <taxon>Pleosporales</taxon>
        <taxon>Massarineae</taxon>
        <taxon>Lentitheciaceae</taxon>
        <taxon>Lentithecium</taxon>
    </lineage>
</organism>
<dbReference type="Gene3D" id="3.30.460.10">
    <property type="entry name" value="Beta Polymerase, domain 2"/>
    <property type="match status" value="1"/>
</dbReference>
<dbReference type="GO" id="GO:0031123">
    <property type="term" value="P:RNA 3'-end processing"/>
    <property type="evidence" value="ECO:0007669"/>
    <property type="project" value="InterPro"/>
</dbReference>
<dbReference type="Pfam" id="PF01909">
    <property type="entry name" value="NTP_transf_2"/>
    <property type="match status" value="1"/>
</dbReference>
<evidence type="ECO:0000313" key="14">
    <source>
        <dbReference type="EMBL" id="KAF2675888.1"/>
    </source>
</evidence>
<feature type="domain" description="Poly(A) polymerase central" evidence="13">
    <location>
        <begin position="775"/>
        <end position="899"/>
    </location>
</feature>
<evidence type="ECO:0000256" key="7">
    <source>
        <dbReference type="ARBA" id="ARBA00022840"/>
    </source>
</evidence>